<accession>A0ACC1IPP4</accession>
<proteinExistence type="predicted"/>
<protein>
    <submittedName>
        <fullName evidence="1">Uncharacterized protein</fullName>
    </submittedName>
</protein>
<keyword evidence="2" id="KW-1185">Reference proteome</keyword>
<dbReference type="EMBL" id="JANBPG010000234">
    <property type="protein sequence ID" value="KAJ1898494.1"/>
    <property type="molecule type" value="Genomic_DNA"/>
</dbReference>
<evidence type="ECO:0000313" key="1">
    <source>
        <dbReference type="EMBL" id="KAJ1898494.1"/>
    </source>
</evidence>
<name>A0ACC1IPP4_9FUNG</name>
<organism evidence="1 2">
    <name type="scientific">Kickxella alabastrina</name>
    <dbReference type="NCBI Taxonomy" id="61397"/>
    <lineage>
        <taxon>Eukaryota</taxon>
        <taxon>Fungi</taxon>
        <taxon>Fungi incertae sedis</taxon>
        <taxon>Zoopagomycota</taxon>
        <taxon>Kickxellomycotina</taxon>
        <taxon>Kickxellomycetes</taxon>
        <taxon>Kickxellales</taxon>
        <taxon>Kickxellaceae</taxon>
        <taxon>Kickxella</taxon>
    </lineage>
</organism>
<evidence type="ECO:0000313" key="2">
    <source>
        <dbReference type="Proteomes" id="UP001150581"/>
    </source>
</evidence>
<sequence>MSKGKQPDTSSSSTLDSVMPVISSLLDQGTRAFALSDWPQAIDSFGEMSQITEQVFGPESPRYADALVMYGRALLQNAIEQTALMAQKTLAQAVTGQAFSDNEQEESDDGNRELGSSSKGGRIAFEGEPDFRQLNNPEGQEEEEQEDGDGGDGEGEGEDDDNDDDFSAAWDVLDTARLIQSKQTDKKSQLKYAETLMLLGDVSMESENFPQAQQDFAAALHVKQLYLEADDRELAELHYKVALALEYNEDTEGALLEMAEVEKILARRLDVAELEEQEGLREVLEDVRVKIEEWRNPVKQQDDVVLDDEMKEKARAAFLVAVEGGKVNDLTALVKKKKKGDNKRKCLEDNAGSSEDTESCAKKLKD</sequence>
<gene>
    <name evidence="1" type="ORF">LPJ66_002709</name>
</gene>
<dbReference type="Proteomes" id="UP001150581">
    <property type="component" value="Unassembled WGS sequence"/>
</dbReference>
<reference evidence="1" key="1">
    <citation type="submission" date="2022-07" db="EMBL/GenBank/DDBJ databases">
        <title>Phylogenomic reconstructions and comparative analyses of Kickxellomycotina fungi.</title>
        <authorList>
            <person name="Reynolds N.K."/>
            <person name="Stajich J.E."/>
            <person name="Barry K."/>
            <person name="Grigoriev I.V."/>
            <person name="Crous P."/>
            <person name="Smith M.E."/>
        </authorList>
    </citation>
    <scope>NUCLEOTIDE SEQUENCE</scope>
    <source>
        <strain evidence="1">Benny 63K</strain>
    </source>
</reference>
<comment type="caution">
    <text evidence="1">The sequence shown here is derived from an EMBL/GenBank/DDBJ whole genome shotgun (WGS) entry which is preliminary data.</text>
</comment>